<comment type="caution">
    <text evidence="2">The sequence shown here is derived from an EMBL/GenBank/DDBJ whole genome shotgun (WGS) entry which is preliminary data.</text>
</comment>
<keyword evidence="1" id="KW-1133">Transmembrane helix</keyword>
<evidence type="ECO:0000313" key="3">
    <source>
        <dbReference type="Proteomes" id="UP001175000"/>
    </source>
</evidence>
<organism evidence="2 3">
    <name type="scientific">Immersiella caudata</name>
    <dbReference type="NCBI Taxonomy" id="314043"/>
    <lineage>
        <taxon>Eukaryota</taxon>
        <taxon>Fungi</taxon>
        <taxon>Dikarya</taxon>
        <taxon>Ascomycota</taxon>
        <taxon>Pezizomycotina</taxon>
        <taxon>Sordariomycetes</taxon>
        <taxon>Sordariomycetidae</taxon>
        <taxon>Sordariales</taxon>
        <taxon>Lasiosphaeriaceae</taxon>
        <taxon>Immersiella</taxon>
    </lineage>
</organism>
<keyword evidence="1" id="KW-0812">Transmembrane</keyword>
<dbReference type="Proteomes" id="UP001175000">
    <property type="component" value="Unassembled WGS sequence"/>
</dbReference>
<gene>
    <name evidence="2" type="ORF">B0T14DRAFT_16441</name>
</gene>
<dbReference type="AlphaFoldDB" id="A0AA39XEJ5"/>
<keyword evidence="1" id="KW-0472">Membrane</keyword>
<protein>
    <submittedName>
        <fullName evidence="2">Uncharacterized protein</fullName>
    </submittedName>
</protein>
<name>A0AA39XEJ5_9PEZI</name>
<accession>A0AA39XEJ5</accession>
<feature type="transmembrane region" description="Helical" evidence="1">
    <location>
        <begin position="12"/>
        <end position="35"/>
    </location>
</feature>
<evidence type="ECO:0000256" key="1">
    <source>
        <dbReference type="SAM" id="Phobius"/>
    </source>
</evidence>
<sequence length="136" mass="15245">MTEMRVMHYRRLLWNTPLCTTFLIGAAMLCTRAMFYHSLSCINVILSSEKSFLEADDALEGTPRTCKCHRWHHFQASPSPSYSLRDKLNTSKYPFSPNNCSGCNQDVSPVSLHTATLSSCKSSVHPLALDTLPCSK</sequence>
<dbReference type="EMBL" id="JAULSU010000001">
    <property type="protein sequence ID" value="KAK0631947.1"/>
    <property type="molecule type" value="Genomic_DNA"/>
</dbReference>
<reference evidence="2" key="1">
    <citation type="submission" date="2023-06" db="EMBL/GenBank/DDBJ databases">
        <title>Genome-scale phylogeny and comparative genomics of the fungal order Sordariales.</title>
        <authorList>
            <consortium name="Lawrence Berkeley National Laboratory"/>
            <person name="Hensen N."/>
            <person name="Bonometti L."/>
            <person name="Westerberg I."/>
            <person name="Brannstrom I.O."/>
            <person name="Guillou S."/>
            <person name="Cros-Aarteil S."/>
            <person name="Calhoun S."/>
            <person name="Haridas S."/>
            <person name="Kuo A."/>
            <person name="Mondo S."/>
            <person name="Pangilinan J."/>
            <person name="Riley R."/>
            <person name="Labutti K."/>
            <person name="Andreopoulos B."/>
            <person name="Lipzen A."/>
            <person name="Chen C."/>
            <person name="Yanf M."/>
            <person name="Daum C."/>
            <person name="Ng V."/>
            <person name="Clum A."/>
            <person name="Steindorff A."/>
            <person name="Ohm R."/>
            <person name="Martin F."/>
            <person name="Silar P."/>
            <person name="Natvig D."/>
            <person name="Lalanne C."/>
            <person name="Gautier V."/>
            <person name="Ament-Velasquez S.L."/>
            <person name="Kruys A."/>
            <person name="Hutchinson M.I."/>
            <person name="Powell A.J."/>
            <person name="Barry K."/>
            <person name="Miller A.N."/>
            <person name="Grigoriev I.V."/>
            <person name="Debuchy R."/>
            <person name="Gladieux P."/>
            <person name="Thoren M.H."/>
            <person name="Johannesson H."/>
        </authorList>
    </citation>
    <scope>NUCLEOTIDE SEQUENCE</scope>
    <source>
        <strain evidence="2">CBS 606.72</strain>
    </source>
</reference>
<evidence type="ECO:0000313" key="2">
    <source>
        <dbReference type="EMBL" id="KAK0631947.1"/>
    </source>
</evidence>
<proteinExistence type="predicted"/>
<keyword evidence="3" id="KW-1185">Reference proteome</keyword>